<dbReference type="EMBL" id="JASJUT010000002">
    <property type="protein sequence ID" value="MDK2594395.1"/>
    <property type="molecule type" value="Genomic_DNA"/>
</dbReference>
<organism evidence="1 2">
    <name type="scientific">Pseudoalteromonas obscura</name>
    <dbReference type="NCBI Taxonomy" id="3048491"/>
    <lineage>
        <taxon>Bacteria</taxon>
        <taxon>Pseudomonadati</taxon>
        <taxon>Pseudomonadota</taxon>
        <taxon>Gammaproteobacteria</taxon>
        <taxon>Alteromonadales</taxon>
        <taxon>Pseudoalteromonadaceae</taxon>
        <taxon>Pseudoalteromonas</taxon>
    </lineage>
</organism>
<name>A0ABT7EH82_9GAMM</name>
<keyword evidence="2" id="KW-1185">Reference proteome</keyword>
<comment type="caution">
    <text evidence="1">The sequence shown here is derived from an EMBL/GenBank/DDBJ whole genome shotgun (WGS) entry which is preliminary data.</text>
</comment>
<dbReference type="NCBIfam" id="TIGR01539">
    <property type="entry name" value="portal_lambda"/>
    <property type="match status" value="1"/>
</dbReference>
<dbReference type="Pfam" id="PF05136">
    <property type="entry name" value="Phage_portal_2"/>
    <property type="match status" value="1"/>
</dbReference>
<accession>A0ABT7EH82</accession>
<reference evidence="1 2" key="1">
    <citation type="submission" date="2023-05" db="EMBL/GenBank/DDBJ databases">
        <title>Pseudoalteromonas ardens sp. nov., Pseudoalteromonas obscura sp. nov., and Pseudoalteromonas umbrosa sp. nov., isolated from the coral Montipora capitata.</title>
        <authorList>
            <person name="Thomas E.M."/>
            <person name="Smith E.M."/>
            <person name="Papke E."/>
            <person name="Shlafstein M.D."/>
            <person name="Oline D.K."/>
            <person name="Videau P."/>
            <person name="Saw J.H."/>
            <person name="Strangman W.K."/>
            <person name="Ushijima B."/>
        </authorList>
    </citation>
    <scope>NUCLEOTIDE SEQUENCE [LARGE SCALE GENOMIC DNA]</scope>
    <source>
        <strain evidence="1 2">P94</strain>
    </source>
</reference>
<proteinExistence type="predicted"/>
<evidence type="ECO:0000313" key="2">
    <source>
        <dbReference type="Proteomes" id="UP001231915"/>
    </source>
</evidence>
<gene>
    <name evidence="1" type="ORF">QNM18_04855</name>
</gene>
<sequence length="528" mass="59013">MNGLVASDGVTPLNEYCSAYAGGGNGFGDQMKNWFPANKSADAALLPVLETANARADDLVRNNAIAHGGVQMHMDNVVGSLFRPSYRLNYKLLGMEEKSARDFMKEAECAFIEYAESPFCYIDAERKRTFTMLVRAIAAAHCHHGEGMAASEWINRPGALFKTAVKLVSPKRVSNPNGKMSNNRLRGGVAVDRHNCALGYWVKQDAYNEYGALDSYGGKWKYVSREAKWGRTKFIHVFEPLEAGQTRGANLLLSMMQQMQSLSTLQNTTLQNAIINAMYAAVIESELDSEQAFQLISGESGADQMQKWMSYMGEYHSAANIRMNGARIPHLVPGEKLKFTQSTNANNGFTDLEASMLRFIASGFGMSYEQIARDYSKVNYSSARASFNESFRYTMGKRKVIAARFASLVFANWLEEALHRRILVAPRSRYNFYERREAWTRCEWIGAGRLSIDGLKEVKEAILRIESGLSTYEKELALMGEDYIEVFEQQAREIEERKAKGLPPPSWVLAMGFDAANQDNGGTQQNAA</sequence>
<evidence type="ECO:0000313" key="1">
    <source>
        <dbReference type="EMBL" id="MDK2594395.1"/>
    </source>
</evidence>
<dbReference type="InterPro" id="IPR006429">
    <property type="entry name" value="Phage_lambda_portal"/>
</dbReference>
<dbReference type="RefSeq" id="WP_284136547.1">
    <property type="nucleotide sequence ID" value="NZ_JASJUT010000002.1"/>
</dbReference>
<protein>
    <submittedName>
        <fullName evidence="1">Phage portal protein</fullName>
    </submittedName>
</protein>
<dbReference type="Proteomes" id="UP001231915">
    <property type="component" value="Unassembled WGS sequence"/>
</dbReference>